<feature type="transmembrane region" description="Helical" evidence="6">
    <location>
        <begin position="163"/>
        <end position="182"/>
    </location>
</feature>
<feature type="transmembrane region" description="Helical" evidence="6">
    <location>
        <begin position="12"/>
        <end position="31"/>
    </location>
</feature>
<feature type="transmembrane region" description="Helical" evidence="6">
    <location>
        <begin position="68"/>
        <end position="89"/>
    </location>
</feature>
<evidence type="ECO:0000313" key="8">
    <source>
        <dbReference type="Proteomes" id="UP000245680"/>
    </source>
</evidence>
<dbReference type="AlphaFoldDB" id="A0A2V2LDU3"/>
<organism evidence="7 8">
    <name type="scientific">Meridianimarinicoccus roseus</name>
    <dbReference type="NCBI Taxonomy" id="2072018"/>
    <lineage>
        <taxon>Bacteria</taxon>
        <taxon>Pseudomonadati</taxon>
        <taxon>Pseudomonadota</taxon>
        <taxon>Alphaproteobacteria</taxon>
        <taxon>Rhodobacterales</taxon>
        <taxon>Paracoccaceae</taxon>
        <taxon>Meridianimarinicoccus</taxon>
    </lineage>
</organism>
<reference evidence="7 8" key="1">
    <citation type="submission" date="2018-05" db="EMBL/GenBank/DDBJ databases">
        <title>Rhodobacteraceae gen. nov., sp. nov. isolated from sea water.</title>
        <authorList>
            <person name="Ren Y."/>
        </authorList>
    </citation>
    <scope>NUCLEOTIDE SEQUENCE [LARGE SCALE GENOMIC DNA]</scope>
    <source>
        <strain evidence="7 8">TG-679</strain>
    </source>
</reference>
<evidence type="ECO:0000256" key="1">
    <source>
        <dbReference type="ARBA" id="ARBA00004651"/>
    </source>
</evidence>
<evidence type="ECO:0000256" key="2">
    <source>
        <dbReference type="ARBA" id="ARBA00022475"/>
    </source>
</evidence>
<gene>
    <name evidence="7" type="primary">lptF</name>
    <name evidence="7" type="ORF">DKT77_07120</name>
</gene>
<feature type="transmembrane region" description="Helical" evidence="6">
    <location>
        <begin position="109"/>
        <end position="135"/>
    </location>
</feature>
<keyword evidence="8" id="KW-1185">Reference proteome</keyword>
<keyword evidence="2" id="KW-1003">Cell membrane</keyword>
<proteinExistence type="predicted"/>
<feature type="transmembrane region" description="Helical" evidence="6">
    <location>
        <begin position="401"/>
        <end position="420"/>
    </location>
</feature>
<protein>
    <submittedName>
        <fullName evidence="7">LPS export ABC transporter permease LptF</fullName>
    </submittedName>
</protein>
<name>A0A2V2LDU3_9RHOB</name>
<evidence type="ECO:0000256" key="3">
    <source>
        <dbReference type="ARBA" id="ARBA00022692"/>
    </source>
</evidence>
<comment type="subcellular location">
    <subcellularLocation>
        <location evidence="1">Cell membrane</location>
        <topology evidence="1">Multi-pass membrane protein</topology>
    </subcellularLocation>
</comment>
<dbReference type="PANTHER" id="PTHR33529:SF6">
    <property type="entry name" value="YJGP_YJGQ FAMILY PERMEASE"/>
    <property type="match status" value="1"/>
</dbReference>
<keyword evidence="4 6" id="KW-1133">Transmembrane helix</keyword>
<dbReference type="GO" id="GO:0055085">
    <property type="term" value="P:transmembrane transport"/>
    <property type="evidence" value="ECO:0007669"/>
    <property type="project" value="InterPro"/>
</dbReference>
<dbReference type="EMBL" id="QGKU01000029">
    <property type="protein sequence ID" value="PWR03232.1"/>
    <property type="molecule type" value="Genomic_DNA"/>
</dbReference>
<sequence length="434" mass="47234">MSSSERGSKRMSGGVVMAGLSQIMNAFYLVALRQVDQNPFSIGAGSAKTVRKGSGRQEQGLGRFDRYILSHLIRVFGFFALVLVGIYWVNRAVILLDRYLSEGQSGGMVLELTVLSIPAIMTIVLPVAGFVAAAYTTNRLHADSELVVVQATGYSAFRLARPFAVFGMLLAGLMLALGHLVVPLSFQQMSRIEAELAEAISARLLVPGTFQSPTDGVTVYVRDIASDGTLEGLLVTDRREGIRETTYSAHRALLVRHDEGPRLVMFDGMAQTIDTRTGRLATTVYDSFTVSIGTLVSAPAQRRLDYRALPTLSLLSPTPEIVERSGRSEDYLFREAHLRVTEALLSVGAVLVGFSALMLGGFSRFGLWRQILLAVLLVVVVKLTDNAAIDVAREDPANWPAVYLSSAFALLLNLLLLWLGNGSFGAWIHRRQAA</sequence>
<dbReference type="OrthoDB" id="8477889at2"/>
<keyword evidence="3 6" id="KW-0812">Transmembrane</keyword>
<dbReference type="PANTHER" id="PTHR33529">
    <property type="entry name" value="SLR0882 PROTEIN-RELATED"/>
    <property type="match status" value="1"/>
</dbReference>
<evidence type="ECO:0000313" key="7">
    <source>
        <dbReference type="EMBL" id="PWR03232.1"/>
    </source>
</evidence>
<dbReference type="GO" id="GO:0015920">
    <property type="term" value="P:lipopolysaccharide transport"/>
    <property type="evidence" value="ECO:0007669"/>
    <property type="project" value="TreeGrafter"/>
</dbReference>
<comment type="caution">
    <text evidence="7">The sequence shown here is derived from an EMBL/GenBank/DDBJ whole genome shotgun (WGS) entry which is preliminary data.</text>
</comment>
<dbReference type="NCBIfam" id="TIGR04407">
    <property type="entry name" value="LptF_YjgP"/>
    <property type="match status" value="1"/>
</dbReference>
<dbReference type="GO" id="GO:0043190">
    <property type="term" value="C:ATP-binding cassette (ABC) transporter complex"/>
    <property type="evidence" value="ECO:0007669"/>
    <property type="project" value="InterPro"/>
</dbReference>
<dbReference type="InterPro" id="IPR005495">
    <property type="entry name" value="LptG/LptF_permease"/>
</dbReference>
<feature type="transmembrane region" description="Helical" evidence="6">
    <location>
        <begin position="368"/>
        <end position="389"/>
    </location>
</feature>
<dbReference type="InterPro" id="IPR030922">
    <property type="entry name" value="LptF"/>
</dbReference>
<dbReference type="Pfam" id="PF03739">
    <property type="entry name" value="LptF_LptG"/>
    <property type="match status" value="1"/>
</dbReference>
<accession>A0A2V2LDU3</accession>
<evidence type="ECO:0000256" key="5">
    <source>
        <dbReference type="ARBA" id="ARBA00023136"/>
    </source>
</evidence>
<keyword evidence="5 6" id="KW-0472">Membrane</keyword>
<evidence type="ECO:0000256" key="6">
    <source>
        <dbReference type="SAM" id="Phobius"/>
    </source>
</evidence>
<dbReference type="Proteomes" id="UP000245680">
    <property type="component" value="Unassembled WGS sequence"/>
</dbReference>
<evidence type="ECO:0000256" key="4">
    <source>
        <dbReference type="ARBA" id="ARBA00022989"/>
    </source>
</evidence>
<feature type="transmembrane region" description="Helical" evidence="6">
    <location>
        <begin position="343"/>
        <end position="362"/>
    </location>
</feature>